<dbReference type="GO" id="GO:0051287">
    <property type="term" value="F:NAD binding"/>
    <property type="evidence" value="ECO:0007669"/>
    <property type="project" value="InterPro"/>
</dbReference>
<evidence type="ECO:0000256" key="6">
    <source>
        <dbReference type="ARBA" id="ARBA00023096"/>
    </source>
</evidence>
<proteinExistence type="inferred from homology"/>
<dbReference type="GO" id="GO:0042823">
    <property type="term" value="P:pyridoxal phosphate biosynthetic process"/>
    <property type="evidence" value="ECO:0007669"/>
    <property type="project" value="InterPro"/>
</dbReference>
<evidence type="ECO:0000256" key="5">
    <source>
        <dbReference type="ARBA" id="ARBA00023027"/>
    </source>
</evidence>
<organism evidence="7">
    <name type="scientific">hydrothermal vent metagenome</name>
    <dbReference type="NCBI Taxonomy" id="652676"/>
    <lineage>
        <taxon>unclassified sequences</taxon>
        <taxon>metagenomes</taxon>
        <taxon>ecological metagenomes</taxon>
    </lineage>
</organism>
<dbReference type="AlphaFoldDB" id="A0A3B1DJS6"/>
<dbReference type="HAMAP" id="MF_00536">
    <property type="entry name" value="PdxA"/>
    <property type="match status" value="1"/>
</dbReference>
<keyword evidence="6" id="KW-0664">Pyridoxine biosynthesis</keyword>
<keyword evidence="1" id="KW-0963">Cytoplasm</keyword>
<keyword evidence="4 7" id="KW-0560">Oxidoreductase</keyword>
<dbReference type="GO" id="GO:0050570">
    <property type="term" value="F:4-hydroxythreonine-4-phosphate dehydrogenase activity"/>
    <property type="evidence" value="ECO:0007669"/>
    <property type="project" value="UniProtKB-EC"/>
</dbReference>
<dbReference type="GO" id="GO:0008615">
    <property type="term" value="P:pyridoxine biosynthetic process"/>
    <property type="evidence" value="ECO:0007669"/>
    <property type="project" value="UniProtKB-KW"/>
</dbReference>
<evidence type="ECO:0000256" key="2">
    <source>
        <dbReference type="ARBA" id="ARBA00022723"/>
    </source>
</evidence>
<dbReference type="SUPFAM" id="SSF53659">
    <property type="entry name" value="Isocitrate/Isopropylmalate dehydrogenase-like"/>
    <property type="match status" value="1"/>
</dbReference>
<sequence length="315" mass="33894">MEKKKIAITMGDAGGIGPEVAVKASLSEDIQKICHPCLIGDREVLEEAARISGICLDPEKTEVIQPRPIEGFLRGRPSPESGKASYIYIKHAAEGCLRGDFHAMVTAPVSKEALRMAGLPWPGHTEMLAELTSTEKYAMMLVGGPLRVVLVTTHIPLKEVPGKLTKETILRKIELACEACRMLGVKSPAVAVSGLNPHGGEEGLFGREEIEVIGPAIKEAQGRGLNVKGPFPPDVIFRLAYTGKVDIVVAMYHDQGLIPLKMIAFDQGVNITIGLPIIRTSPDHGTAYDIAWGGTARPDSMIEAIKLAVKLSRPE</sequence>
<keyword evidence="2" id="KW-0479">Metal-binding</keyword>
<dbReference type="GO" id="GO:0046872">
    <property type="term" value="F:metal ion binding"/>
    <property type="evidence" value="ECO:0007669"/>
    <property type="project" value="UniProtKB-KW"/>
</dbReference>
<dbReference type="PANTHER" id="PTHR30004">
    <property type="entry name" value="4-HYDROXYTHREONINE-4-PHOSPHATE DEHYDROGENASE"/>
    <property type="match status" value="1"/>
</dbReference>
<name>A0A3B1DJS6_9ZZZZ</name>
<dbReference type="InterPro" id="IPR037510">
    <property type="entry name" value="PdxA"/>
</dbReference>
<evidence type="ECO:0000256" key="4">
    <source>
        <dbReference type="ARBA" id="ARBA00023002"/>
    </source>
</evidence>
<accession>A0A3B1DJS6</accession>
<dbReference type="NCBIfam" id="TIGR00557">
    <property type="entry name" value="pdxA"/>
    <property type="match status" value="1"/>
</dbReference>
<dbReference type="Gene3D" id="3.40.718.10">
    <property type="entry name" value="Isopropylmalate Dehydrogenase"/>
    <property type="match status" value="1"/>
</dbReference>
<evidence type="ECO:0000256" key="3">
    <source>
        <dbReference type="ARBA" id="ARBA00022857"/>
    </source>
</evidence>
<dbReference type="InterPro" id="IPR005255">
    <property type="entry name" value="PdxA_fam"/>
</dbReference>
<evidence type="ECO:0000313" key="7">
    <source>
        <dbReference type="EMBL" id="VAX31935.1"/>
    </source>
</evidence>
<dbReference type="EMBL" id="UOGH01000224">
    <property type="protein sequence ID" value="VAX31935.1"/>
    <property type="molecule type" value="Genomic_DNA"/>
</dbReference>
<dbReference type="PANTHER" id="PTHR30004:SF6">
    <property type="entry name" value="D-THREONATE 4-PHOSPHATE DEHYDROGENASE"/>
    <property type="match status" value="1"/>
</dbReference>
<dbReference type="Pfam" id="PF04166">
    <property type="entry name" value="PdxA"/>
    <property type="match status" value="1"/>
</dbReference>
<keyword evidence="3" id="KW-0521">NADP</keyword>
<gene>
    <name evidence="7" type="ORF">MNBD_NITROSPIRAE02-727</name>
</gene>
<keyword evidence="5" id="KW-0520">NAD</keyword>
<reference evidence="7" key="1">
    <citation type="submission" date="2018-06" db="EMBL/GenBank/DDBJ databases">
        <authorList>
            <person name="Zhirakovskaya E."/>
        </authorList>
    </citation>
    <scope>NUCLEOTIDE SEQUENCE</scope>
</reference>
<protein>
    <submittedName>
        <fullName evidence="7">4-hydroxythreonine-4-phosphate dehydrogenase</fullName>
        <ecNumber evidence="7">1.1.1.262</ecNumber>
    </submittedName>
</protein>
<dbReference type="EC" id="1.1.1.262" evidence="7"/>
<evidence type="ECO:0000256" key="1">
    <source>
        <dbReference type="ARBA" id="ARBA00022490"/>
    </source>
</evidence>